<reference evidence="1 2" key="1">
    <citation type="submission" date="2020-06" db="EMBL/GenBank/DDBJ databases">
        <title>Transcriptomic and genomic resources for Thalictrum thalictroides and T. hernandezii: Facilitating candidate gene discovery in an emerging model plant lineage.</title>
        <authorList>
            <person name="Arias T."/>
            <person name="Riano-Pachon D.M."/>
            <person name="Di Stilio V.S."/>
        </authorList>
    </citation>
    <scope>NUCLEOTIDE SEQUENCE [LARGE SCALE GENOMIC DNA]</scope>
    <source>
        <strain evidence="2">cv. WT478/WT964</strain>
        <tissue evidence="1">Leaves</tissue>
    </source>
</reference>
<keyword evidence="2" id="KW-1185">Reference proteome</keyword>
<evidence type="ECO:0000313" key="1">
    <source>
        <dbReference type="EMBL" id="KAF5178943.1"/>
    </source>
</evidence>
<evidence type="ECO:0000313" key="2">
    <source>
        <dbReference type="Proteomes" id="UP000554482"/>
    </source>
</evidence>
<proteinExistence type="predicted"/>
<dbReference type="AlphaFoldDB" id="A0A7J6V256"/>
<protein>
    <submittedName>
        <fullName evidence="1">Uncharacterized protein</fullName>
    </submittedName>
</protein>
<sequence length="67" mass="7951">MTKIMMAFPYTLVVLRKESRKNIRRKFGNYPFSRIEDFNLSTDLSLRVFPMRVFHSVAGVSLLLRVR</sequence>
<accession>A0A7J6V256</accession>
<dbReference type="Proteomes" id="UP000554482">
    <property type="component" value="Unassembled WGS sequence"/>
</dbReference>
<organism evidence="1 2">
    <name type="scientific">Thalictrum thalictroides</name>
    <name type="common">Rue-anemone</name>
    <name type="synonym">Anemone thalictroides</name>
    <dbReference type="NCBI Taxonomy" id="46969"/>
    <lineage>
        <taxon>Eukaryota</taxon>
        <taxon>Viridiplantae</taxon>
        <taxon>Streptophyta</taxon>
        <taxon>Embryophyta</taxon>
        <taxon>Tracheophyta</taxon>
        <taxon>Spermatophyta</taxon>
        <taxon>Magnoliopsida</taxon>
        <taxon>Ranunculales</taxon>
        <taxon>Ranunculaceae</taxon>
        <taxon>Thalictroideae</taxon>
        <taxon>Thalictrum</taxon>
    </lineage>
</organism>
<gene>
    <name evidence="1" type="ORF">FRX31_031469</name>
</gene>
<dbReference type="EMBL" id="JABWDY010039389">
    <property type="protein sequence ID" value="KAF5178943.1"/>
    <property type="molecule type" value="Genomic_DNA"/>
</dbReference>
<name>A0A7J6V256_THATH</name>
<comment type="caution">
    <text evidence="1">The sequence shown here is derived from an EMBL/GenBank/DDBJ whole genome shotgun (WGS) entry which is preliminary data.</text>
</comment>